<dbReference type="PANTHER" id="PTHR38118:SF2">
    <property type="entry name" value="CDP-ALCOHOL PHOSPHATIDYLTRANSFERASE PROTEIN"/>
    <property type="match status" value="1"/>
</dbReference>
<dbReference type="Pfam" id="PF24808">
    <property type="entry name" value="DUF7707"/>
    <property type="match status" value="1"/>
</dbReference>
<evidence type="ECO:0000313" key="5">
    <source>
        <dbReference type="Proteomes" id="UP000240883"/>
    </source>
</evidence>
<feature type="signal peptide" evidence="2">
    <location>
        <begin position="1"/>
        <end position="19"/>
    </location>
</feature>
<dbReference type="EMBL" id="KZ678148">
    <property type="protein sequence ID" value="PSN60619.1"/>
    <property type="molecule type" value="Genomic_DNA"/>
</dbReference>
<sequence>MLYSTLLVAAATLSSFAWAQDSDSPDSNITYPAVGACCNVSANDIPQSLRTSWCQAQENTCPEICGGLAQVANSGNNCDETTLNYTCNCRNGTSPQMSEYQQSVPGQMCRFWYDACVAQTGSDRDAQFQCQQARDQNCGNLTTTDPEETSSSSASSTPTATGGSSGESGSSSATGSAGASESSGAAAALDVARHFGTPVLAGGILAVFGLAL</sequence>
<evidence type="ECO:0000256" key="2">
    <source>
        <dbReference type="SAM" id="SignalP"/>
    </source>
</evidence>
<name>A0A2T2N5F3_CORCC</name>
<evidence type="ECO:0000256" key="1">
    <source>
        <dbReference type="SAM" id="MobiDB-lite"/>
    </source>
</evidence>
<dbReference type="Proteomes" id="UP000240883">
    <property type="component" value="Unassembled WGS sequence"/>
</dbReference>
<dbReference type="InterPro" id="IPR056124">
    <property type="entry name" value="DUF7707"/>
</dbReference>
<feature type="compositionally biased region" description="Low complexity" evidence="1">
    <location>
        <begin position="149"/>
        <end position="180"/>
    </location>
</feature>
<evidence type="ECO:0000313" key="4">
    <source>
        <dbReference type="EMBL" id="PSN60619.1"/>
    </source>
</evidence>
<feature type="domain" description="DUF7707" evidence="3">
    <location>
        <begin position="39"/>
        <end position="142"/>
    </location>
</feature>
<dbReference type="OrthoDB" id="2121879at2759"/>
<feature type="region of interest" description="Disordered" evidence="1">
    <location>
        <begin position="139"/>
        <end position="180"/>
    </location>
</feature>
<accession>A0A2T2N5F3</accession>
<reference evidence="4 5" key="1">
    <citation type="journal article" date="2018" name="Front. Microbiol.">
        <title>Genome-Wide Analysis of Corynespora cassiicola Leaf Fall Disease Putative Effectors.</title>
        <authorList>
            <person name="Lopez D."/>
            <person name="Ribeiro S."/>
            <person name="Label P."/>
            <person name="Fumanal B."/>
            <person name="Venisse J.S."/>
            <person name="Kohler A."/>
            <person name="de Oliveira R.R."/>
            <person name="Labutti K."/>
            <person name="Lipzen A."/>
            <person name="Lail K."/>
            <person name="Bauer D."/>
            <person name="Ohm R.A."/>
            <person name="Barry K.W."/>
            <person name="Spatafora J."/>
            <person name="Grigoriev I.V."/>
            <person name="Martin F.M."/>
            <person name="Pujade-Renaud V."/>
        </authorList>
    </citation>
    <scope>NUCLEOTIDE SEQUENCE [LARGE SCALE GENOMIC DNA]</scope>
    <source>
        <strain evidence="4 5">Philippines</strain>
    </source>
</reference>
<protein>
    <recommendedName>
        <fullName evidence="3">DUF7707 domain-containing protein</fullName>
    </recommendedName>
</protein>
<dbReference type="AlphaFoldDB" id="A0A2T2N5F3"/>
<dbReference type="PANTHER" id="PTHR38118">
    <property type="entry name" value="ANCHORED CELL WALL PROTEIN 11-RELATED"/>
    <property type="match status" value="1"/>
</dbReference>
<organism evidence="4 5">
    <name type="scientific">Corynespora cassiicola Philippines</name>
    <dbReference type="NCBI Taxonomy" id="1448308"/>
    <lineage>
        <taxon>Eukaryota</taxon>
        <taxon>Fungi</taxon>
        <taxon>Dikarya</taxon>
        <taxon>Ascomycota</taxon>
        <taxon>Pezizomycotina</taxon>
        <taxon>Dothideomycetes</taxon>
        <taxon>Pleosporomycetidae</taxon>
        <taxon>Pleosporales</taxon>
        <taxon>Corynesporascaceae</taxon>
        <taxon>Corynespora</taxon>
    </lineage>
</organism>
<keyword evidence="2" id="KW-0732">Signal</keyword>
<gene>
    <name evidence="4" type="ORF">BS50DRAFT_506222</name>
</gene>
<evidence type="ECO:0000259" key="3">
    <source>
        <dbReference type="Pfam" id="PF24808"/>
    </source>
</evidence>
<proteinExistence type="predicted"/>
<feature type="chain" id="PRO_5015411865" description="DUF7707 domain-containing protein" evidence="2">
    <location>
        <begin position="20"/>
        <end position="212"/>
    </location>
</feature>
<keyword evidence="5" id="KW-1185">Reference proteome</keyword>